<dbReference type="Gramene" id="TraesCS5B02G546000.1">
    <property type="protein sequence ID" value="TraesCS5B02G546000.1.cds1"/>
    <property type="gene ID" value="TraesCS5B02G546000"/>
</dbReference>
<protein>
    <submittedName>
        <fullName evidence="1">Uncharacterized protein</fullName>
    </submittedName>
</protein>
<evidence type="ECO:0000313" key="1">
    <source>
        <dbReference type="EnsemblPlants" id="TraesCS5B02G546000.1.cds1"/>
    </source>
</evidence>
<dbReference type="EnsemblPlants" id="TraesCS5B02G546000.1">
    <property type="protein sequence ID" value="TraesCS5B02G546000.1.cds1"/>
    <property type="gene ID" value="TraesCS5B02G546000"/>
</dbReference>
<evidence type="ECO:0000313" key="2">
    <source>
        <dbReference type="Proteomes" id="UP000019116"/>
    </source>
</evidence>
<dbReference type="Gramene" id="TraesSTA5B03G03008520.1">
    <property type="protein sequence ID" value="TraesSTA5B03G03008520.1.CDS1"/>
    <property type="gene ID" value="TraesSTA5B03G03008520"/>
</dbReference>
<dbReference type="Proteomes" id="UP000019116">
    <property type="component" value="Chromosome 5B"/>
</dbReference>
<dbReference type="Gramene" id="TraesPARA_EIv1.0_1758520.1">
    <property type="protein sequence ID" value="TraesPARA_EIv1.0_1758520.1.CDS1"/>
    <property type="gene ID" value="TraesPARA_EIv1.0_1758520"/>
</dbReference>
<name>A0A3B6LYB0_WHEAT</name>
<dbReference type="Gramene" id="TraesCS5B03G1322400.1">
    <property type="protein sequence ID" value="TraesCS5B03G1322400.1.CDS1"/>
    <property type="gene ID" value="TraesCS5B03G1322400"/>
</dbReference>
<reference evidence="1" key="2">
    <citation type="submission" date="2018-10" db="UniProtKB">
        <authorList>
            <consortium name="EnsemblPlants"/>
        </authorList>
    </citation>
    <scope>IDENTIFICATION</scope>
</reference>
<proteinExistence type="predicted"/>
<dbReference type="Gramene" id="TraesCAD_scaffold_017723_01G000100.1">
    <property type="protein sequence ID" value="TraesCAD_scaffold_017723_01G000100.1"/>
    <property type="gene ID" value="TraesCAD_scaffold_017723_01G000100"/>
</dbReference>
<dbReference type="AlphaFoldDB" id="A0A3B6LYB0"/>
<reference evidence="1" key="1">
    <citation type="submission" date="2018-08" db="EMBL/GenBank/DDBJ databases">
        <authorList>
            <person name="Rossello M."/>
        </authorList>
    </citation>
    <scope>NUCLEOTIDE SEQUENCE [LARGE SCALE GENOMIC DNA]</scope>
    <source>
        <strain evidence="1">cv. Chinese Spring</strain>
    </source>
</reference>
<keyword evidence="2" id="KW-1185">Reference proteome</keyword>
<organism evidence="1">
    <name type="scientific">Triticum aestivum</name>
    <name type="common">Wheat</name>
    <dbReference type="NCBI Taxonomy" id="4565"/>
    <lineage>
        <taxon>Eukaryota</taxon>
        <taxon>Viridiplantae</taxon>
        <taxon>Streptophyta</taxon>
        <taxon>Embryophyta</taxon>
        <taxon>Tracheophyta</taxon>
        <taxon>Spermatophyta</taxon>
        <taxon>Magnoliopsida</taxon>
        <taxon>Liliopsida</taxon>
        <taxon>Poales</taxon>
        <taxon>Poaceae</taxon>
        <taxon>BOP clade</taxon>
        <taxon>Pooideae</taxon>
        <taxon>Triticodae</taxon>
        <taxon>Triticeae</taxon>
        <taxon>Triticinae</taxon>
        <taxon>Triticum</taxon>
    </lineage>
</organism>
<accession>A0A3B6LYB0</accession>
<sequence>MYWNFNLHICQRLDYLSSFMTRIRGTVGEVTPADSASPPAIVWRRQGEGHLGFAALCMAIEVQHRHDVYGFSIFLISPGSEFYKLLRDAQWPGHALVRFMVQSSKSRFEVRCVTLISCCSPARLHDERPDPREVDVTRTALSPPSFLFPTTTMSLYLLILLFHPW</sequence>